<protein>
    <recommendedName>
        <fullName evidence="3">mannan endo-1,4-beta-mannosidase</fullName>
        <ecNumber evidence="3">3.2.1.78</ecNumber>
    </recommendedName>
</protein>
<dbReference type="Gene3D" id="3.20.20.80">
    <property type="entry name" value="Glycosidases"/>
    <property type="match status" value="1"/>
</dbReference>
<evidence type="ECO:0000256" key="1">
    <source>
        <dbReference type="ARBA" id="ARBA00001678"/>
    </source>
</evidence>
<comment type="caution">
    <text evidence="8">The sequence shown here is derived from an EMBL/GenBank/DDBJ whole genome shotgun (WGS) entry which is preliminary data.</text>
</comment>
<dbReference type="EC" id="3.2.1.78" evidence="3"/>
<dbReference type="PANTHER" id="PTHR31451">
    <property type="match status" value="1"/>
</dbReference>
<dbReference type="SUPFAM" id="SSF51445">
    <property type="entry name" value="(Trans)glycosidases"/>
    <property type="match status" value="1"/>
</dbReference>
<evidence type="ECO:0000259" key="7">
    <source>
        <dbReference type="Pfam" id="PF26410"/>
    </source>
</evidence>
<evidence type="ECO:0000313" key="8">
    <source>
        <dbReference type="EMBL" id="EUC61492.1"/>
    </source>
</evidence>
<dbReference type="Proteomes" id="UP000030108">
    <property type="component" value="Unassembled WGS sequence"/>
</dbReference>
<keyword evidence="6" id="KW-0732">Signal</keyword>
<comment type="similarity">
    <text evidence="2">Belongs to the glycosyl hydrolase 5 (cellulase A) family.</text>
</comment>
<evidence type="ECO:0000256" key="6">
    <source>
        <dbReference type="SAM" id="SignalP"/>
    </source>
</evidence>
<dbReference type="AlphaFoldDB" id="X8JCM8"/>
<comment type="catalytic activity">
    <reaction evidence="1">
        <text>Random hydrolysis of (1-&gt;4)-beta-D-mannosidic linkages in mannans, galactomannans and glucomannans.</text>
        <dbReference type="EC" id="3.2.1.78"/>
    </reaction>
</comment>
<evidence type="ECO:0000313" key="9">
    <source>
        <dbReference type="Proteomes" id="UP000030108"/>
    </source>
</evidence>
<dbReference type="GO" id="GO:0016985">
    <property type="term" value="F:mannan endo-1,4-beta-mannosidase activity"/>
    <property type="evidence" value="ECO:0007669"/>
    <property type="project" value="UniProtKB-EC"/>
</dbReference>
<accession>X8JCM8</accession>
<keyword evidence="5" id="KW-0326">Glycosidase</keyword>
<dbReference type="Pfam" id="PF26410">
    <property type="entry name" value="GH5_mannosidase"/>
    <property type="match status" value="1"/>
</dbReference>
<dbReference type="OrthoDB" id="406631at2759"/>
<keyword evidence="4" id="KW-0378">Hydrolase</keyword>
<dbReference type="GO" id="GO:0046355">
    <property type="term" value="P:mannan catabolic process"/>
    <property type="evidence" value="ECO:0007669"/>
    <property type="project" value="UniProtKB-ARBA"/>
</dbReference>
<organism evidence="8 9">
    <name type="scientific">Rhizoctonia solani AG-3 Rhs1AP</name>
    <dbReference type="NCBI Taxonomy" id="1086054"/>
    <lineage>
        <taxon>Eukaryota</taxon>
        <taxon>Fungi</taxon>
        <taxon>Dikarya</taxon>
        <taxon>Basidiomycota</taxon>
        <taxon>Agaricomycotina</taxon>
        <taxon>Agaricomycetes</taxon>
        <taxon>Cantharellales</taxon>
        <taxon>Ceratobasidiaceae</taxon>
        <taxon>Rhizoctonia</taxon>
    </lineage>
</organism>
<feature type="chain" id="PRO_5004986559" description="mannan endo-1,4-beta-mannosidase" evidence="6">
    <location>
        <begin position="18"/>
        <end position="416"/>
    </location>
</feature>
<evidence type="ECO:0000256" key="2">
    <source>
        <dbReference type="ARBA" id="ARBA00005641"/>
    </source>
</evidence>
<dbReference type="PANTHER" id="PTHR31451:SF21">
    <property type="entry name" value="MANNAN ENDO-1,4-BETA-MANNOSIDASE C"/>
    <property type="match status" value="1"/>
</dbReference>
<proteinExistence type="inferred from homology"/>
<dbReference type="InterPro" id="IPR001547">
    <property type="entry name" value="Glyco_hydro_5"/>
</dbReference>
<sequence>MRSSIAVSVSLAFLARAAPSPKYVKTDGTRFELDGKPYYFAGTNCYWCSFTANMTDVEIAFDGATKAGLNVIRTWGFNEVNVTRVPGGLPDYGGEGAGPTQIFYQSWANGGPTINYGENGLAHFDKVVALAEKKGVKLVVALTNNWADYGGMDVYTVNLGGQYHDSFFVEPKIKAAFKNYVQGVVSRYRKSPAIFSWQVNRFKYCVQLANEPRCVADSKRNLPRGPSCNHTVTNQWMDEISRFIRKIDGFHMISTGEEGFFNFPGDPDWTCNGDRGTDFYANTELPAISYGTYHVYPDWWGKTPEWVLNFTAQHGIAQKKIGKPVVWEEYGWMSPEARLQYLGTVSNYTRLQAIRPWQKAVLDNKLTGDQFWQLGISNLSFGRSTDDGFTIYLDDPEAKTLIYDHVKKVNAQNHKR</sequence>
<gene>
    <name evidence="8" type="ORF">RSOL_396200</name>
</gene>
<dbReference type="EMBL" id="JATN01000319">
    <property type="protein sequence ID" value="EUC61492.1"/>
    <property type="molecule type" value="Genomic_DNA"/>
</dbReference>
<dbReference type="InterPro" id="IPR045053">
    <property type="entry name" value="MAN-like"/>
</dbReference>
<dbReference type="InterPro" id="IPR017853">
    <property type="entry name" value="GH"/>
</dbReference>
<evidence type="ECO:0000256" key="4">
    <source>
        <dbReference type="ARBA" id="ARBA00022801"/>
    </source>
</evidence>
<feature type="domain" description="Glycoside hydrolase family 5" evidence="7">
    <location>
        <begin position="22"/>
        <end position="332"/>
    </location>
</feature>
<evidence type="ECO:0000256" key="3">
    <source>
        <dbReference type="ARBA" id="ARBA00012706"/>
    </source>
</evidence>
<evidence type="ECO:0000256" key="5">
    <source>
        <dbReference type="ARBA" id="ARBA00023295"/>
    </source>
</evidence>
<reference evidence="9" key="1">
    <citation type="journal article" date="2014" name="Genome Announc.">
        <title>Draft genome sequence of the plant-pathogenic soil fungus Rhizoctonia solani anastomosis group 3 strain Rhs1AP.</title>
        <authorList>
            <person name="Cubeta M.A."/>
            <person name="Thomas E."/>
            <person name="Dean R.A."/>
            <person name="Jabaji S."/>
            <person name="Neate S.M."/>
            <person name="Tavantzis S."/>
            <person name="Toda T."/>
            <person name="Vilgalys R."/>
            <person name="Bharathan N."/>
            <person name="Fedorova-Abrams N."/>
            <person name="Pakala S.B."/>
            <person name="Pakala S.M."/>
            <person name="Zafar N."/>
            <person name="Joardar V."/>
            <person name="Losada L."/>
            <person name="Nierman W.C."/>
        </authorList>
    </citation>
    <scope>NUCLEOTIDE SEQUENCE [LARGE SCALE GENOMIC DNA]</scope>
    <source>
        <strain evidence="9">AG-3</strain>
    </source>
</reference>
<name>X8JCM8_9AGAM</name>
<feature type="signal peptide" evidence="6">
    <location>
        <begin position="1"/>
        <end position="17"/>
    </location>
</feature>